<protein>
    <submittedName>
        <fullName evidence="4">Calmodulin 1</fullName>
    </submittedName>
</protein>
<dbReference type="GO" id="GO:0016460">
    <property type="term" value="C:myosin II complex"/>
    <property type="evidence" value="ECO:0007669"/>
    <property type="project" value="TreeGrafter"/>
</dbReference>
<evidence type="ECO:0000313" key="5">
    <source>
        <dbReference type="Proteomes" id="UP000274822"/>
    </source>
</evidence>
<comment type="caution">
    <text evidence="4">The sequence shown here is derived from an EMBL/GenBank/DDBJ whole genome shotgun (WGS) entry which is preliminary data.</text>
</comment>
<evidence type="ECO:0000256" key="1">
    <source>
        <dbReference type="ARBA" id="ARBA00022737"/>
    </source>
</evidence>
<keyword evidence="5" id="KW-1185">Reference proteome</keyword>
<dbReference type="PANTHER" id="PTHR23048:SF0">
    <property type="entry name" value="CALMODULIN LIKE 3"/>
    <property type="match status" value="1"/>
</dbReference>
<sequence length="191" mass="21734">MTDQLTNEQIAEYREAFNLFDKVYMGGGGRQAGIVYVSYVTRKELTIPRRSLRDCTNLQNHDGTISSTELDIVLKSFGQNETTAQLQEMINEVDADGDGRIDFSEFLTLMSRYVHTSSLKETEEDDLREAFKVFDTDSNGLINSAELHQVLNSLGEKLTNDEVNEMIREVDLDGDGQINYKEFLKIMSLKK</sequence>
<dbReference type="PANTHER" id="PTHR23048">
    <property type="entry name" value="MYOSIN LIGHT CHAIN 1, 3"/>
    <property type="match status" value="1"/>
</dbReference>
<feature type="domain" description="EF-hand" evidence="3">
    <location>
        <begin position="81"/>
        <end position="116"/>
    </location>
</feature>
<dbReference type="SUPFAM" id="SSF47473">
    <property type="entry name" value="EF-hand"/>
    <property type="match status" value="1"/>
</dbReference>
<dbReference type="SMART" id="SM00054">
    <property type="entry name" value="EFh"/>
    <property type="match status" value="3"/>
</dbReference>
<dbReference type="PROSITE" id="PS00018">
    <property type="entry name" value="EF_HAND_1"/>
    <property type="match status" value="3"/>
</dbReference>
<dbReference type="PROSITE" id="PS50222">
    <property type="entry name" value="EF_HAND_2"/>
    <property type="match status" value="3"/>
</dbReference>
<dbReference type="Pfam" id="PF13499">
    <property type="entry name" value="EF-hand_7"/>
    <property type="match status" value="2"/>
</dbReference>
<dbReference type="Gene3D" id="1.10.238.10">
    <property type="entry name" value="EF-hand"/>
    <property type="match status" value="3"/>
</dbReference>
<evidence type="ECO:0000256" key="2">
    <source>
        <dbReference type="ARBA" id="ARBA00022837"/>
    </source>
</evidence>
<dbReference type="Proteomes" id="UP000274822">
    <property type="component" value="Unassembled WGS sequence"/>
</dbReference>
<keyword evidence="2" id="KW-0106">Calcium</keyword>
<name>A0A433QQB1_9FUNG</name>
<dbReference type="InterPro" id="IPR050230">
    <property type="entry name" value="CALM/Myosin/TropC-like"/>
</dbReference>
<dbReference type="EMBL" id="RBNJ01002439">
    <property type="protein sequence ID" value="RUS31974.1"/>
    <property type="molecule type" value="Genomic_DNA"/>
</dbReference>
<dbReference type="InterPro" id="IPR002048">
    <property type="entry name" value="EF_hand_dom"/>
</dbReference>
<organism evidence="4 5">
    <name type="scientific">Jimgerdemannia flammicorona</name>
    <dbReference type="NCBI Taxonomy" id="994334"/>
    <lineage>
        <taxon>Eukaryota</taxon>
        <taxon>Fungi</taxon>
        <taxon>Fungi incertae sedis</taxon>
        <taxon>Mucoromycota</taxon>
        <taxon>Mucoromycotina</taxon>
        <taxon>Endogonomycetes</taxon>
        <taxon>Endogonales</taxon>
        <taxon>Endogonaceae</taxon>
        <taxon>Jimgerdemannia</taxon>
    </lineage>
</organism>
<evidence type="ECO:0000259" key="3">
    <source>
        <dbReference type="PROSITE" id="PS50222"/>
    </source>
</evidence>
<dbReference type="GO" id="GO:0005509">
    <property type="term" value="F:calcium ion binding"/>
    <property type="evidence" value="ECO:0007669"/>
    <property type="project" value="InterPro"/>
</dbReference>
<feature type="domain" description="EF-hand" evidence="3">
    <location>
        <begin position="158"/>
        <end position="191"/>
    </location>
</feature>
<feature type="domain" description="EF-hand" evidence="3">
    <location>
        <begin position="122"/>
        <end position="157"/>
    </location>
</feature>
<dbReference type="CDD" id="cd00051">
    <property type="entry name" value="EFh"/>
    <property type="match status" value="2"/>
</dbReference>
<gene>
    <name evidence="4" type="ORF">BC938DRAFT_476614</name>
</gene>
<evidence type="ECO:0000313" key="4">
    <source>
        <dbReference type="EMBL" id="RUS31974.1"/>
    </source>
</evidence>
<accession>A0A433QQB1</accession>
<dbReference type="InterPro" id="IPR011992">
    <property type="entry name" value="EF-hand-dom_pair"/>
</dbReference>
<dbReference type="AlphaFoldDB" id="A0A433QQB1"/>
<keyword evidence="1" id="KW-0677">Repeat</keyword>
<dbReference type="InterPro" id="IPR018247">
    <property type="entry name" value="EF_Hand_1_Ca_BS"/>
</dbReference>
<dbReference type="FunFam" id="1.10.238.10:FF:000001">
    <property type="entry name" value="Calmodulin 1"/>
    <property type="match status" value="1"/>
</dbReference>
<reference evidence="4 5" key="1">
    <citation type="journal article" date="2018" name="New Phytol.">
        <title>Phylogenomics of Endogonaceae and evolution of mycorrhizas within Mucoromycota.</title>
        <authorList>
            <person name="Chang Y."/>
            <person name="Desiro A."/>
            <person name="Na H."/>
            <person name="Sandor L."/>
            <person name="Lipzen A."/>
            <person name="Clum A."/>
            <person name="Barry K."/>
            <person name="Grigoriev I.V."/>
            <person name="Martin F.M."/>
            <person name="Stajich J.E."/>
            <person name="Smith M.E."/>
            <person name="Bonito G."/>
            <person name="Spatafora J.W."/>
        </authorList>
    </citation>
    <scope>NUCLEOTIDE SEQUENCE [LARGE SCALE GENOMIC DNA]</scope>
    <source>
        <strain evidence="4 5">AD002</strain>
    </source>
</reference>
<proteinExistence type="predicted"/>